<dbReference type="Pfam" id="PF12728">
    <property type="entry name" value="HTH_17"/>
    <property type="match status" value="1"/>
</dbReference>
<dbReference type="EMBL" id="LCUJ01000003">
    <property type="protein sequence ID" value="OCL99437.1"/>
    <property type="molecule type" value="Genomic_DNA"/>
</dbReference>
<dbReference type="OrthoDB" id="5368586at2"/>
<comment type="caution">
    <text evidence="2">The sequence shown here is derived from an EMBL/GenBank/DDBJ whole genome shotgun (WGS) entry which is preliminary data.</text>
</comment>
<dbReference type="Proteomes" id="UP000093281">
    <property type="component" value="Unassembled WGS sequence"/>
</dbReference>
<accession>A0A1C0B779</accession>
<dbReference type="AlphaFoldDB" id="A0A1C0B779"/>
<evidence type="ECO:0000259" key="1">
    <source>
        <dbReference type="Pfam" id="PF12728"/>
    </source>
</evidence>
<dbReference type="InterPro" id="IPR041657">
    <property type="entry name" value="HTH_17"/>
</dbReference>
<organism evidence="2 3">
    <name type="scientific">Aliarcobacter thereius</name>
    <dbReference type="NCBI Taxonomy" id="544718"/>
    <lineage>
        <taxon>Bacteria</taxon>
        <taxon>Pseudomonadati</taxon>
        <taxon>Campylobacterota</taxon>
        <taxon>Epsilonproteobacteria</taxon>
        <taxon>Campylobacterales</taxon>
        <taxon>Arcobacteraceae</taxon>
        <taxon>Aliarcobacter</taxon>
    </lineage>
</organism>
<protein>
    <submittedName>
        <fullName evidence="2">Helix-turn-helix domain protein</fullName>
    </submittedName>
</protein>
<gene>
    <name evidence="2" type="ORF">AAX29_01251</name>
</gene>
<name>A0A1C0B779_9BACT</name>
<evidence type="ECO:0000313" key="2">
    <source>
        <dbReference type="EMBL" id="OCL99437.1"/>
    </source>
</evidence>
<feature type="domain" description="Helix-turn-helix" evidence="1">
    <location>
        <begin position="16"/>
        <end position="63"/>
    </location>
</feature>
<sequence length="78" mass="8609">MSNNIYKSLYLDYGYMLSKNDLAEVLKVSLSTINRRLKNGKLPPHTNIGNRVLFPTEGVAVFLTHVSNCQLAVAGGEL</sequence>
<dbReference type="RefSeq" id="WP_066186341.1">
    <property type="nucleotide sequence ID" value="NZ_LCUJ01000003.1"/>
</dbReference>
<evidence type="ECO:0000313" key="3">
    <source>
        <dbReference type="Proteomes" id="UP000093281"/>
    </source>
</evidence>
<dbReference type="SUPFAM" id="SSF46955">
    <property type="entry name" value="Putative DNA-binding domain"/>
    <property type="match status" value="1"/>
</dbReference>
<reference evidence="3" key="1">
    <citation type="submission" date="2015-05" db="EMBL/GenBank/DDBJ databases">
        <authorList>
            <person name="Rovetto F."/>
            <person name="Cocolin L."/>
            <person name="Illeghems K."/>
            <person name="Van Nieuwerburgh F."/>
            <person name="Houf K."/>
        </authorList>
    </citation>
    <scope>NUCLEOTIDE SEQUENCE [LARGE SCALE GENOMIC DNA]</scope>
    <source>
        <strain evidence="3">DU22</strain>
    </source>
</reference>
<dbReference type="InterPro" id="IPR009061">
    <property type="entry name" value="DNA-bd_dom_put_sf"/>
</dbReference>
<proteinExistence type="predicted"/>